<feature type="domain" description="GGDEF" evidence="1">
    <location>
        <begin position="152"/>
        <end position="294"/>
    </location>
</feature>
<dbReference type="NCBIfam" id="TIGR00254">
    <property type="entry name" value="GGDEF"/>
    <property type="match status" value="1"/>
</dbReference>
<dbReference type="PROSITE" id="PS50887">
    <property type="entry name" value="GGDEF"/>
    <property type="match status" value="1"/>
</dbReference>
<dbReference type="InterPro" id="IPR043128">
    <property type="entry name" value="Rev_trsase/Diguanyl_cyclase"/>
</dbReference>
<reference evidence="2 3" key="1">
    <citation type="journal article" date="2017" name="ISME J.">
        <title>Potential for microbial H2 and metal transformations associated with novel bacteria and archaea in deep terrestrial subsurface sediments.</title>
        <authorList>
            <person name="Hernsdorf A.W."/>
            <person name="Amano Y."/>
            <person name="Miyakawa K."/>
            <person name="Ise K."/>
            <person name="Suzuki Y."/>
            <person name="Anantharaman K."/>
            <person name="Probst A."/>
            <person name="Burstein D."/>
            <person name="Thomas B.C."/>
            <person name="Banfield J.F."/>
        </authorList>
    </citation>
    <scope>NUCLEOTIDE SEQUENCE [LARGE SCALE GENOMIC DNA]</scope>
    <source>
        <strain evidence="2">HGW-Dojkabacteria-1</strain>
    </source>
</reference>
<dbReference type="EMBL" id="PHAO01000001">
    <property type="protein sequence ID" value="PKN02692.1"/>
    <property type="molecule type" value="Genomic_DNA"/>
</dbReference>
<evidence type="ECO:0000313" key="3">
    <source>
        <dbReference type="Proteomes" id="UP000233417"/>
    </source>
</evidence>
<dbReference type="PANTHER" id="PTHR45138:SF6">
    <property type="entry name" value="DIGUANYLATE CYCLASE DGCN"/>
    <property type="match status" value="1"/>
</dbReference>
<evidence type="ECO:0000313" key="2">
    <source>
        <dbReference type="EMBL" id="PKN02692.1"/>
    </source>
</evidence>
<dbReference type="Pfam" id="PF00990">
    <property type="entry name" value="GGDEF"/>
    <property type="match status" value="1"/>
</dbReference>
<sequence length="295" mass="33869">MDNNILSLISNFAEITLFNVDEQGRIKKVILNTKENFKTTGVKYVFEFFSKEDAARLMDMLSVGIDQEREYFLFKRQFNIPDYADVSVRTINGEIYVGFQFYKTSRERELTLERRINELNTAANTDPMTKLLNRYGYWERVKAILNCGDSERRVGILVVDIDKLKTINDTMGHKTGDKAITQIGDLISSTIRNRDIAVRYGGDEFVIVVEELSGSKSTAHGLGSRLVRTINQNKKNFLTTTSIGVHVTRVGDFEKYLNNENKLRKEWDKAVEIADKMAYKAKENGRNQVQFSKEA</sequence>
<gene>
    <name evidence="2" type="ORF">CVU76_01485</name>
</gene>
<name>A0A2N2F3C1_9BACT</name>
<dbReference type="InterPro" id="IPR029787">
    <property type="entry name" value="Nucleotide_cyclase"/>
</dbReference>
<dbReference type="SUPFAM" id="SSF55073">
    <property type="entry name" value="Nucleotide cyclase"/>
    <property type="match status" value="1"/>
</dbReference>
<dbReference type="InterPro" id="IPR000160">
    <property type="entry name" value="GGDEF_dom"/>
</dbReference>
<dbReference type="GO" id="GO:0052621">
    <property type="term" value="F:diguanylate cyclase activity"/>
    <property type="evidence" value="ECO:0007669"/>
    <property type="project" value="TreeGrafter"/>
</dbReference>
<dbReference type="AlphaFoldDB" id="A0A2N2F3C1"/>
<dbReference type="GO" id="GO:0005886">
    <property type="term" value="C:plasma membrane"/>
    <property type="evidence" value="ECO:0007669"/>
    <property type="project" value="TreeGrafter"/>
</dbReference>
<dbReference type="GO" id="GO:1902201">
    <property type="term" value="P:negative regulation of bacterial-type flagellum-dependent cell motility"/>
    <property type="evidence" value="ECO:0007669"/>
    <property type="project" value="TreeGrafter"/>
</dbReference>
<comment type="caution">
    <text evidence="2">The sequence shown here is derived from an EMBL/GenBank/DDBJ whole genome shotgun (WGS) entry which is preliminary data.</text>
</comment>
<dbReference type="GO" id="GO:0043709">
    <property type="term" value="P:cell adhesion involved in single-species biofilm formation"/>
    <property type="evidence" value="ECO:0007669"/>
    <property type="project" value="TreeGrafter"/>
</dbReference>
<evidence type="ECO:0000259" key="1">
    <source>
        <dbReference type="PROSITE" id="PS50887"/>
    </source>
</evidence>
<dbReference type="CDD" id="cd01949">
    <property type="entry name" value="GGDEF"/>
    <property type="match status" value="1"/>
</dbReference>
<dbReference type="SMART" id="SM00267">
    <property type="entry name" value="GGDEF"/>
    <property type="match status" value="1"/>
</dbReference>
<accession>A0A2N2F3C1</accession>
<dbReference type="InterPro" id="IPR050469">
    <property type="entry name" value="Diguanylate_Cyclase"/>
</dbReference>
<protein>
    <recommendedName>
        <fullName evidence="1">GGDEF domain-containing protein</fullName>
    </recommendedName>
</protein>
<proteinExistence type="predicted"/>
<dbReference type="Proteomes" id="UP000233417">
    <property type="component" value="Unassembled WGS sequence"/>
</dbReference>
<dbReference type="PANTHER" id="PTHR45138">
    <property type="entry name" value="REGULATORY COMPONENTS OF SENSORY TRANSDUCTION SYSTEM"/>
    <property type="match status" value="1"/>
</dbReference>
<dbReference type="Gene3D" id="3.30.70.270">
    <property type="match status" value="1"/>
</dbReference>
<organism evidence="2 3">
    <name type="scientific">Candidatus Dojkabacteria bacterium HGW-Dojkabacteria-1</name>
    <dbReference type="NCBI Taxonomy" id="2013761"/>
    <lineage>
        <taxon>Bacteria</taxon>
        <taxon>Candidatus Dojkabacteria</taxon>
    </lineage>
</organism>